<evidence type="ECO:0000313" key="2">
    <source>
        <dbReference type="Proteomes" id="UP000011746"/>
    </source>
</evidence>
<protein>
    <submittedName>
        <fullName evidence="1">Transposase</fullName>
    </submittedName>
</protein>
<dbReference type="EMBL" id="AMPQ01000002">
    <property type="protein sequence ID" value="EKE32680.1"/>
    <property type="molecule type" value="Genomic_DNA"/>
</dbReference>
<accession>K2HAV8</accession>
<comment type="caution">
    <text evidence="1">The sequence shown here is derived from an EMBL/GenBank/DDBJ whole genome shotgun (WGS) entry which is preliminary data.</text>
</comment>
<organism evidence="1 2">
    <name type="scientific">Salimicrobium jeotgali</name>
    <dbReference type="NCBI Taxonomy" id="1230341"/>
    <lineage>
        <taxon>Bacteria</taxon>
        <taxon>Bacillati</taxon>
        <taxon>Bacillota</taxon>
        <taxon>Bacilli</taxon>
        <taxon>Bacillales</taxon>
        <taxon>Bacillaceae</taxon>
        <taxon>Salimicrobium</taxon>
    </lineage>
</organism>
<gene>
    <name evidence="1" type="ORF">MJ3_01942</name>
</gene>
<evidence type="ECO:0000313" key="1">
    <source>
        <dbReference type="EMBL" id="EKE32680.1"/>
    </source>
</evidence>
<reference evidence="1 2" key="1">
    <citation type="journal article" date="2012" name="J. Bacteriol.">
        <title>Draft Genome Sequence of Salimicrobium sp. Strain MJ3, Isolated from Myulchi-Jeot, Korean Fermented Seafood.</title>
        <authorList>
            <person name="Lee S.H."/>
            <person name="Jung J.Y."/>
            <person name="Jeon C.O."/>
        </authorList>
    </citation>
    <scope>NUCLEOTIDE SEQUENCE [LARGE SCALE GENOMIC DNA]</scope>
    <source>
        <strain evidence="1 2">MJ3</strain>
    </source>
</reference>
<dbReference type="Proteomes" id="UP000011746">
    <property type="component" value="Unassembled WGS sequence"/>
</dbReference>
<proteinExistence type="predicted"/>
<sequence length="105" mass="12429">MSTEAQRIKLEAYPKVLKVSDRSITYAPEFKIKAVKDNEEGKRSYHIFVDFGFDMSVIGRKKTYQCVTRWRKTFEKYGEDGVIRSDVEKEHQHDLPQKIYLPKIN</sequence>
<keyword evidence="2" id="KW-1185">Reference proteome</keyword>
<dbReference type="AlphaFoldDB" id="K2HAV8"/>
<dbReference type="eggNOG" id="COG2963">
    <property type="taxonomic scope" value="Bacteria"/>
</dbReference>
<name>K2HAV8_9BACI</name>